<proteinExistence type="predicted"/>
<gene>
    <name evidence="1" type="ORF">R1flu_019439</name>
</gene>
<dbReference type="AlphaFoldDB" id="A0ABD1ZK78"/>
<keyword evidence="2" id="KW-1185">Reference proteome</keyword>
<protein>
    <submittedName>
        <fullName evidence="1">Uncharacterized protein</fullName>
    </submittedName>
</protein>
<evidence type="ECO:0000313" key="1">
    <source>
        <dbReference type="EMBL" id="KAL2651311.1"/>
    </source>
</evidence>
<reference evidence="1 2" key="1">
    <citation type="submission" date="2024-09" db="EMBL/GenBank/DDBJ databases">
        <title>Chromosome-scale assembly of Riccia fluitans.</title>
        <authorList>
            <person name="Paukszto L."/>
            <person name="Sawicki J."/>
            <person name="Karawczyk K."/>
            <person name="Piernik-Szablinska J."/>
            <person name="Szczecinska M."/>
            <person name="Mazdziarz M."/>
        </authorList>
    </citation>
    <scope>NUCLEOTIDE SEQUENCE [LARGE SCALE GENOMIC DNA]</scope>
    <source>
        <strain evidence="1">Rf_01</strain>
        <tissue evidence="1">Aerial parts of the thallus</tissue>
    </source>
</reference>
<dbReference type="EMBL" id="JBHFFA010000001">
    <property type="protein sequence ID" value="KAL2651311.1"/>
    <property type="molecule type" value="Genomic_DNA"/>
</dbReference>
<name>A0ABD1ZK78_9MARC</name>
<accession>A0ABD1ZK78</accession>
<evidence type="ECO:0000313" key="2">
    <source>
        <dbReference type="Proteomes" id="UP001605036"/>
    </source>
</evidence>
<dbReference type="Proteomes" id="UP001605036">
    <property type="component" value="Unassembled WGS sequence"/>
</dbReference>
<organism evidence="1 2">
    <name type="scientific">Riccia fluitans</name>
    <dbReference type="NCBI Taxonomy" id="41844"/>
    <lineage>
        <taxon>Eukaryota</taxon>
        <taxon>Viridiplantae</taxon>
        <taxon>Streptophyta</taxon>
        <taxon>Embryophyta</taxon>
        <taxon>Marchantiophyta</taxon>
        <taxon>Marchantiopsida</taxon>
        <taxon>Marchantiidae</taxon>
        <taxon>Marchantiales</taxon>
        <taxon>Ricciaceae</taxon>
        <taxon>Riccia</taxon>
    </lineage>
</organism>
<comment type="caution">
    <text evidence="1">The sequence shown here is derived from an EMBL/GenBank/DDBJ whole genome shotgun (WGS) entry which is preliminary data.</text>
</comment>
<sequence>MDTQLTSSFSLSLRLKVDRQAWTGDLLPENFDNYCTTWVEENSPPSLGRQLNESPARGRPHSQLPPDICPFFSYVTVALRATDCCPSGCSPAARFGPLAGPFLGRSPPSSRLLLILDGYNWLQTNV</sequence>